<keyword evidence="3" id="KW-1185">Reference proteome</keyword>
<evidence type="ECO:0000256" key="1">
    <source>
        <dbReference type="SAM" id="MobiDB-lite"/>
    </source>
</evidence>
<feature type="region of interest" description="Disordered" evidence="1">
    <location>
        <begin position="189"/>
        <end position="223"/>
    </location>
</feature>
<comment type="caution">
    <text evidence="2">The sequence shown here is derived from an EMBL/GenBank/DDBJ whole genome shotgun (WGS) entry which is preliminary data.</text>
</comment>
<name>A0ABN8R2K7_9CNID</name>
<proteinExistence type="predicted"/>
<dbReference type="Gene3D" id="1.20.5.110">
    <property type="match status" value="1"/>
</dbReference>
<sequence>MAKFNAFDDHCDASAVLTLLGGVPVFSATVQAAAGDVRNLVRNDGAHCVFSKWDPVKFQQSFVEMEDLVRAMALPTADKAELLKELKDWETKGTLLCMNSPVDPALLQLVQQEVRFLQDNVNNLSVEFEQERLRIQQELQNAAIILEEMKQTVEGLKNFQENAEQRFENLETFQENAEQRFENLETRSGKVEGQVHSLTDGGEDAKVKGTRKVGGAGKRKKGRDRQMITGSAALLSPVSSRVIFVFALSQFSGPGYLRAWNRLSWNEIPWMRSEDNTHTKGGVMCPFPWCEDELQLKLSNIAIGLVIRTNERSQLTDDIVNLTEIFKSHLEWHNPRVLLIEGYSGMGKTTYCQKLAYNWSVGIIPLDASFPEVNILLLLKCRDVHMRTANIEEAVDDQLLFYNNLYLPHDAGKKEKENFFHFIHSNQSGRESCWFLMVWINCVKICRRVFCL</sequence>
<dbReference type="SUPFAM" id="SSF52540">
    <property type="entry name" value="P-loop containing nucleoside triphosphate hydrolases"/>
    <property type="match status" value="1"/>
</dbReference>
<dbReference type="PANTHER" id="PTHR46844">
    <property type="entry name" value="SLR5058 PROTEIN"/>
    <property type="match status" value="1"/>
</dbReference>
<reference evidence="2 3" key="1">
    <citation type="submission" date="2022-05" db="EMBL/GenBank/DDBJ databases">
        <authorList>
            <consortium name="Genoscope - CEA"/>
            <person name="William W."/>
        </authorList>
    </citation>
    <scope>NUCLEOTIDE SEQUENCE [LARGE SCALE GENOMIC DNA]</scope>
</reference>
<dbReference type="InterPro" id="IPR027417">
    <property type="entry name" value="P-loop_NTPase"/>
</dbReference>
<evidence type="ECO:0000313" key="2">
    <source>
        <dbReference type="EMBL" id="CAH3171590.1"/>
    </source>
</evidence>
<gene>
    <name evidence="2" type="ORF">PLOB_00011978</name>
</gene>
<evidence type="ECO:0000313" key="3">
    <source>
        <dbReference type="Proteomes" id="UP001159405"/>
    </source>
</evidence>
<dbReference type="EMBL" id="CALNXK010000165">
    <property type="protein sequence ID" value="CAH3171590.1"/>
    <property type="molecule type" value="Genomic_DNA"/>
</dbReference>
<accession>A0ABN8R2K7</accession>
<organism evidence="2 3">
    <name type="scientific">Porites lobata</name>
    <dbReference type="NCBI Taxonomy" id="104759"/>
    <lineage>
        <taxon>Eukaryota</taxon>
        <taxon>Metazoa</taxon>
        <taxon>Cnidaria</taxon>
        <taxon>Anthozoa</taxon>
        <taxon>Hexacorallia</taxon>
        <taxon>Scleractinia</taxon>
        <taxon>Fungiina</taxon>
        <taxon>Poritidae</taxon>
        <taxon>Porites</taxon>
    </lineage>
</organism>
<dbReference type="PANTHER" id="PTHR46844:SF1">
    <property type="entry name" value="SLR5058 PROTEIN"/>
    <property type="match status" value="1"/>
</dbReference>
<protein>
    <submittedName>
        <fullName evidence="2">Uncharacterized protein</fullName>
    </submittedName>
</protein>
<dbReference type="Gene3D" id="3.40.50.300">
    <property type="entry name" value="P-loop containing nucleotide triphosphate hydrolases"/>
    <property type="match status" value="1"/>
</dbReference>
<dbReference type="Proteomes" id="UP001159405">
    <property type="component" value="Unassembled WGS sequence"/>
</dbReference>